<organism evidence="1">
    <name type="scientific">Homo sapiens</name>
    <name type="common">Human</name>
    <dbReference type="NCBI Taxonomy" id="9606"/>
    <lineage>
        <taxon>Eukaryota</taxon>
        <taxon>Metazoa</taxon>
        <taxon>Chordata</taxon>
        <taxon>Craniata</taxon>
        <taxon>Vertebrata</taxon>
        <taxon>Euteleostomi</taxon>
        <taxon>Mammalia</taxon>
        <taxon>Eutheria</taxon>
        <taxon>Euarchontoglires</taxon>
        <taxon>Primates</taxon>
        <taxon>Haplorrhini</taxon>
        <taxon>Catarrhini</taxon>
        <taxon>Hominidae</taxon>
        <taxon>Homo</taxon>
    </lineage>
</organism>
<evidence type="ECO:0000313" key="2">
    <source>
        <dbReference type="EMBL" id="AAO59170.1"/>
    </source>
</evidence>
<name>Q86SI0_HUMAN</name>
<sequence>MAVSESQLKKMVSKFLTMAVPGN</sequence>
<protein>
    <submittedName>
        <fullName evidence="1">Tumor susceptibility protein isoform 3</fullName>
    </submittedName>
    <submittedName>
        <fullName evidence="2">Tumor susceptibility protein isoform 4</fullName>
    </submittedName>
</protein>
<dbReference type="PeptideAtlas" id="Q86SI0"/>
<dbReference type="EMBL" id="AY207474">
    <property type="protein sequence ID" value="AAO59170.1"/>
    <property type="molecule type" value="mRNA"/>
</dbReference>
<accession>Q86SI0</accession>
<evidence type="ECO:0000313" key="1">
    <source>
        <dbReference type="EMBL" id="AAO59169.1"/>
    </source>
</evidence>
<dbReference type="ChiTaRS" id="TSG101">
    <property type="organism name" value="human"/>
</dbReference>
<proteinExistence type="evidence at transcript level"/>
<gene>
    <name evidence="1" type="primary">TSG101</name>
</gene>
<dbReference type="AlphaFoldDB" id="Q86SI0"/>
<reference evidence="1" key="1">
    <citation type="journal article" date="2003" name="JAIDS">
        <title>High frequency of alternative splicing of human genes participating in the HIV-1 life cycle: a model using TSG101, betaTrCP, PPIA, INI1, NAF1, and PML.</title>
        <authorList>
            <person name="Favre M."/>
            <person name="Butticaz C."/>
            <person name="Stevenson B."/>
            <person name="Jongeneel C.V."/>
            <person name="Telenti A."/>
        </authorList>
    </citation>
    <scope>NUCLEOTIDE SEQUENCE</scope>
</reference>
<dbReference type="OrthoDB" id="306304at2759"/>
<dbReference type="EMBL" id="AY207473">
    <property type="protein sequence ID" value="AAO59169.1"/>
    <property type="molecule type" value="mRNA"/>
</dbReference>